<dbReference type="Gene3D" id="3.40.50.720">
    <property type="entry name" value="NAD(P)-binding Rossmann-like Domain"/>
    <property type="match status" value="1"/>
</dbReference>
<keyword evidence="2" id="KW-0560">Oxidoreductase</keyword>
<comment type="similarity">
    <text evidence="1">Belongs to the short-chain dehydrogenases/reductases (SDR) family.</text>
</comment>
<name>A0A1X7HNM1_9PROT</name>
<sequence>MRLAGKTALITGAGAGIGRACAELFAEEGARVVIAERDVETGQAVQEALTQRGLECLFVQTDVSDADSVRNAITRTIETYGRIDVLYNNAGGSSLSDGPVTTAPFEEFWNKMKVDLFGVWAGCHYAIPHMIEAGGGSIINATSVLALMGTSGRDAYTTAKGGIISLTRSMAVEFAPHKIRVNAIAPGATTTERVLKRLAQANPGPSKTAAASLLGLIEPREIAYAVLFLASDESRKMTGQVMVVDSGLTI</sequence>
<dbReference type="AlphaFoldDB" id="A0A1X7HNM1"/>
<dbReference type="PROSITE" id="PS00061">
    <property type="entry name" value="ADH_SHORT"/>
    <property type="match status" value="1"/>
</dbReference>
<gene>
    <name evidence="3" type="ORF">SAMN02982917_6943</name>
</gene>
<dbReference type="EMBL" id="FXAK01000009">
    <property type="protein sequence ID" value="SMF90035.1"/>
    <property type="molecule type" value="Genomic_DNA"/>
</dbReference>
<evidence type="ECO:0000313" key="3">
    <source>
        <dbReference type="EMBL" id="SMF90035.1"/>
    </source>
</evidence>
<proteinExistence type="inferred from homology"/>
<evidence type="ECO:0000313" key="4">
    <source>
        <dbReference type="Proteomes" id="UP000192936"/>
    </source>
</evidence>
<evidence type="ECO:0000256" key="1">
    <source>
        <dbReference type="ARBA" id="ARBA00006484"/>
    </source>
</evidence>
<dbReference type="InterPro" id="IPR020904">
    <property type="entry name" value="Sc_DH/Rdtase_CS"/>
</dbReference>
<dbReference type="PRINTS" id="PR00081">
    <property type="entry name" value="GDHRDH"/>
</dbReference>
<dbReference type="PANTHER" id="PTHR24321:SF8">
    <property type="entry name" value="ESTRADIOL 17-BETA-DEHYDROGENASE 8-RELATED"/>
    <property type="match status" value="1"/>
</dbReference>
<dbReference type="GO" id="GO:0016491">
    <property type="term" value="F:oxidoreductase activity"/>
    <property type="evidence" value="ECO:0007669"/>
    <property type="project" value="UniProtKB-KW"/>
</dbReference>
<reference evidence="3 4" key="1">
    <citation type="submission" date="2017-04" db="EMBL/GenBank/DDBJ databases">
        <authorList>
            <person name="Afonso C.L."/>
            <person name="Miller P.J."/>
            <person name="Scott M.A."/>
            <person name="Spackman E."/>
            <person name="Goraichik I."/>
            <person name="Dimitrov K.M."/>
            <person name="Suarez D.L."/>
            <person name="Swayne D.E."/>
        </authorList>
    </citation>
    <scope>NUCLEOTIDE SEQUENCE [LARGE SCALE GENOMIC DNA]</scope>
    <source>
        <strain evidence="3 4">A2P</strain>
    </source>
</reference>
<dbReference type="STRING" id="286727.SAMN02982917_6943"/>
<accession>A0A1X7HNM1</accession>
<dbReference type="Proteomes" id="UP000192936">
    <property type="component" value="Unassembled WGS sequence"/>
</dbReference>
<dbReference type="PANTHER" id="PTHR24321">
    <property type="entry name" value="DEHYDROGENASES, SHORT CHAIN"/>
    <property type="match status" value="1"/>
</dbReference>
<organism evidence="3 4">
    <name type="scientific">Azospirillum oryzae</name>
    <dbReference type="NCBI Taxonomy" id="286727"/>
    <lineage>
        <taxon>Bacteria</taxon>
        <taxon>Pseudomonadati</taxon>
        <taxon>Pseudomonadota</taxon>
        <taxon>Alphaproteobacteria</taxon>
        <taxon>Rhodospirillales</taxon>
        <taxon>Azospirillaceae</taxon>
        <taxon>Azospirillum</taxon>
    </lineage>
</organism>
<dbReference type="PRINTS" id="PR00080">
    <property type="entry name" value="SDRFAMILY"/>
</dbReference>
<dbReference type="SUPFAM" id="SSF51735">
    <property type="entry name" value="NAD(P)-binding Rossmann-fold domains"/>
    <property type="match status" value="1"/>
</dbReference>
<dbReference type="RefSeq" id="WP_208621331.1">
    <property type="nucleotide sequence ID" value="NZ_FXAK01000009.1"/>
</dbReference>
<dbReference type="Pfam" id="PF13561">
    <property type="entry name" value="adh_short_C2"/>
    <property type="match status" value="1"/>
</dbReference>
<protein>
    <submittedName>
        <fullName evidence="3">NAD(P)-dependent dehydrogenase, short-chain alcohol dehydrogenase family</fullName>
    </submittedName>
</protein>
<dbReference type="InterPro" id="IPR036291">
    <property type="entry name" value="NAD(P)-bd_dom_sf"/>
</dbReference>
<evidence type="ECO:0000256" key="2">
    <source>
        <dbReference type="ARBA" id="ARBA00023002"/>
    </source>
</evidence>
<dbReference type="InterPro" id="IPR002347">
    <property type="entry name" value="SDR_fam"/>
</dbReference>
<dbReference type="CDD" id="cd05233">
    <property type="entry name" value="SDR_c"/>
    <property type="match status" value="1"/>
</dbReference>
<dbReference type="FunFam" id="3.40.50.720:FF:000084">
    <property type="entry name" value="Short-chain dehydrogenase reductase"/>
    <property type="match status" value="1"/>
</dbReference>